<accession>A0ABQ9TLD2</accession>
<dbReference type="Pfam" id="PF06730">
    <property type="entry name" value="FAM92"/>
    <property type="match status" value="1"/>
</dbReference>
<dbReference type="InterPro" id="IPR009602">
    <property type="entry name" value="CBAR/FAM92"/>
</dbReference>
<sequence>MALDMRLRGREAGDHGGQPLKLYGARIKQMQAEIKKFKHVRNHEIKQLRKLEKLRQKSPSDHQMIISFPGSGA</sequence>
<dbReference type="Proteomes" id="UP001266305">
    <property type="component" value="Unassembled WGS sequence"/>
</dbReference>
<dbReference type="EMBL" id="JASSZA010000021">
    <property type="protein sequence ID" value="KAK2085574.1"/>
    <property type="molecule type" value="Genomic_DNA"/>
</dbReference>
<reference evidence="2 3" key="1">
    <citation type="submission" date="2023-05" db="EMBL/GenBank/DDBJ databases">
        <title>B98-5 Cell Line De Novo Hybrid Assembly: An Optical Mapping Approach.</title>
        <authorList>
            <person name="Kananen K."/>
            <person name="Auerbach J.A."/>
            <person name="Kautto E."/>
            <person name="Blachly J.S."/>
        </authorList>
    </citation>
    <scope>NUCLEOTIDE SEQUENCE [LARGE SCALE GENOMIC DNA]</scope>
    <source>
        <strain evidence="2">B95-8</strain>
        <tissue evidence="2">Cell line</tissue>
    </source>
</reference>
<keyword evidence="3" id="KW-1185">Reference proteome</keyword>
<protein>
    <submittedName>
        <fullName evidence="2">CBY1-interacting BAR domain-containing protein 2</fullName>
    </submittedName>
</protein>
<organism evidence="2 3">
    <name type="scientific">Saguinus oedipus</name>
    <name type="common">Cotton-top tamarin</name>
    <name type="synonym">Oedipomidas oedipus</name>
    <dbReference type="NCBI Taxonomy" id="9490"/>
    <lineage>
        <taxon>Eukaryota</taxon>
        <taxon>Metazoa</taxon>
        <taxon>Chordata</taxon>
        <taxon>Craniata</taxon>
        <taxon>Vertebrata</taxon>
        <taxon>Euteleostomi</taxon>
        <taxon>Mammalia</taxon>
        <taxon>Eutheria</taxon>
        <taxon>Euarchontoglires</taxon>
        <taxon>Primates</taxon>
        <taxon>Haplorrhini</taxon>
        <taxon>Platyrrhini</taxon>
        <taxon>Cebidae</taxon>
        <taxon>Callitrichinae</taxon>
        <taxon>Saguinus</taxon>
    </lineage>
</organism>
<evidence type="ECO:0000313" key="3">
    <source>
        <dbReference type="Proteomes" id="UP001266305"/>
    </source>
</evidence>
<name>A0ABQ9TLD2_SAGOE</name>
<comment type="caution">
    <text evidence="2">The sequence shown here is derived from an EMBL/GenBank/DDBJ whole genome shotgun (WGS) entry which is preliminary data.</text>
</comment>
<evidence type="ECO:0000256" key="1">
    <source>
        <dbReference type="SAM" id="MobiDB-lite"/>
    </source>
</evidence>
<dbReference type="PANTHER" id="PTHR21223">
    <property type="entry name" value="CBY1-INTERACTING BAR DOMAIN-CONTAINING PROTEIN HOMOLOG"/>
    <property type="match status" value="1"/>
</dbReference>
<evidence type="ECO:0000313" key="2">
    <source>
        <dbReference type="EMBL" id="KAK2085574.1"/>
    </source>
</evidence>
<gene>
    <name evidence="2" type="primary">CIBAR2</name>
    <name evidence="2" type="ORF">P7K49_036874</name>
</gene>
<dbReference type="PANTHER" id="PTHR21223:SF3">
    <property type="entry name" value="CBY1-INTERACTING BAR DOMAIN-CONTAINING PROTEIN 2"/>
    <property type="match status" value="1"/>
</dbReference>
<proteinExistence type="predicted"/>
<feature type="region of interest" description="Disordered" evidence="1">
    <location>
        <begin position="54"/>
        <end position="73"/>
    </location>
</feature>